<organism evidence="2 3">
    <name type="scientific">Marinomonas profundimaris</name>
    <dbReference type="NCBI Taxonomy" id="1208321"/>
    <lineage>
        <taxon>Bacteria</taxon>
        <taxon>Pseudomonadati</taxon>
        <taxon>Pseudomonadota</taxon>
        <taxon>Gammaproteobacteria</taxon>
        <taxon>Oceanospirillales</taxon>
        <taxon>Oceanospirillaceae</taxon>
        <taxon>Marinomonas</taxon>
    </lineage>
</organism>
<dbReference type="AlphaFoldDB" id="W1S3C9"/>
<keyword evidence="1" id="KW-1133">Transmembrane helix</keyword>
<evidence type="ECO:0000313" key="2">
    <source>
        <dbReference type="EMBL" id="ETI61628.1"/>
    </source>
</evidence>
<evidence type="ECO:0000256" key="1">
    <source>
        <dbReference type="SAM" id="Phobius"/>
    </source>
</evidence>
<dbReference type="eggNOG" id="COG3832">
    <property type="taxonomic scope" value="Bacteria"/>
</dbReference>
<dbReference type="STRING" id="1208321.D104_04470"/>
<dbReference type="SUPFAM" id="SSF55961">
    <property type="entry name" value="Bet v1-like"/>
    <property type="match status" value="1"/>
</dbReference>
<keyword evidence="3" id="KW-1185">Reference proteome</keyword>
<dbReference type="RefSeq" id="WP_024023076.1">
    <property type="nucleotide sequence ID" value="NZ_AYOZ01000005.1"/>
</dbReference>
<evidence type="ECO:0000313" key="3">
    <source>
        <dbReference type="Proteomes" id="UP000018857"/>
    </source>
</evidence>
<keyword evidence="1" id="KW-0472">Membrane</keyword>
<feature type="transmembrane region" description="Helical" evidence="1">
    <location>
        <begin position="20"/>
        <end position="37"/>
    </location>
</feature>
<dbReference type="Proteomes" id="UP000018857">
    <property type="component" value="Unassembled WGS sequence"/>
</dbReference>
<comment type="caution">
    <text evidence="2">The sequence shown here is derived from an EMBL/GenBank/DDBJ whole genome shotgun (WGS) entry which is preliminary data.</text>
</comment>
<gene>
    <name evidence="2" type="ORF">D104_04470</name>
</gene>
<dbReference type="EMBL" id="AYOZ01000005">
    <property type="protein sequence ID" value="ETI61628.1"/>
    <property type="molecule type" value="Genomic_DNA"/>
</dbReference>
<accession>W1S3C9</accession>
<dbReference type="OrthoDB" id="9807923at2"/>
<sequence length="183" mass="20690">MAKTNHHPAALYQLRKVTRILALIILVLVAGGFFMPTDYRVERSVVINAPREVIFQNIFQGDYLPRWMYVQNGQIDAFEGNLEEGDSITLSYNDIPDRGVLSVIVQSEQGVSFDVRPKSKVNVVHNDIRFQSDNNETLVVWTIEGDLSAGLLSPYLAFFANNIAGNNFEKSLHNLKEIIEARH</sequence>
<dbReference type="Gene3D" id="3.30.530.20">
    <property type="match status" value="1"/>
</dbReference>
<dbReference type="InterPro" id="IPR023393">
    <property type="entry name" value="START-like_dom_sf"/>
</dbReference>
<proteinExistence type="predicted"/>
<dbReference type="PATRIC" id="fig|1208321.3.peg.888"/>
<name>W1S3C9_9GAMM</name>
<protein>
    <submittedName>
        <fullName evidence="2">Polyketide cyclase</fullName>
    </submittedName>
</protein>
<keyword evidence="1" id="KW-0812">Transmembrane</keyword>
<reference evidence="2 3" key="1">
    <citation type="journal article" date="2014" name="Genome Announc.">
        <title>Draft Genome Sequence of Marinomonas sp. Strain D104, a Polycyclic Aromatic Hydrocarbon-Degrading Bacterium from the Deep-Sea Sediment of the Arctic Ocean.</title>
        <authorList>
            <person name="Dong C."/>
            <person name="Bai X."/>
            <person name="Lai Q."/>
            <person name="Xie Y."/>
            <person name="Chen X."/>
            <person name="Shao Z."/>
        </authorList>
    </citation>
    <scope>NUCLEOTIDE SEQUENCE [LARGE SCALE GENOMIC DNA]</scope>
    <source>
        <strain evidence="2 3">D104</strain>
    </source>
</reference>